<proteinExistence type="predicted"/>
<dbReference type="AlphaFoldDB" id="A0A852U261"/>
<dbReference type="Pfam" id="PF11716">
    <property type="entry name" value="MDMPI_N"/>
    <property type="match status" value="1"/>
</dbReference>
<comment type="caution">
    <text evidence="3">The sequence shown here is derived from an EMBL/GenBank/DDBJ whole genome shotgun (WGS) entry which is preliminary data.</text>
</comment>
<sequence>MQRHDHIRFLDAEGERMAEAAERAGLDAEVPTCPGWRVRDLLRHTGGVHRWATEIVGAPCARPPGGQRTRELMESWPEDDAGLLGWFAEGHRRLVEILDAAPQDTECWSFLPAPSPVAFWARRQAHETTVHRLDAEAAAGAAAAAPVPADLAADGIEELLTGFFARRDGRITADPARTLAVRAADTGHHWPVTVAPHGVDVAPHPDAAECTVSGPAADLYALLWNRADGDGLAVAGDPAVLTFWRDRAHVTWG</sequence>
<evidence type="ECO:0000259" key="2">
    <source>
        <dbReference type="Pfam" id="PF11716"/>
    </source>
</evidence>
<dbReference type="InterPro" id="IPR024344">
    <property type="entry name" value="MDMPI_metal-binding"/>
</dbReference>
<dbReference type="GO" id="GO:0046872">
    <property type="term" value="F:metal ion binding"/>
    <property type="evidence" value="ECO:0007669"/>
    <property type="project" value="InterPro"/>
</dbReference>
<dbReference type="InterPro" id="IPR010872">
    <property type="entry name" value="MDMPI_C-term_domain"/>
</dbReference>
<evidence type="ECO:0000313" key="4">
    <source>
        <dbReference type="Proteomes" id="UP000589036"/>
    </source>
</evidence>
<feature type="domain" description="MDMPI C-terminal" evidence="1">
    <location>
        <begin position="150"/>
        <end position="241"/>
    </location>
</feature>
<protein>
    <submittedName>
        <fullName evidence="3">Uncharacterized protein (TIGR03083 family)</fullName>
    </submittedName>
</protein>
<dbReference type="GO" id="GO:0005886">
    <property type="term" value="C:plasma membrane"/>
    <property type="evidence" value="ECO:0007669"/>
    <property type="project" value="TreeGrafter"/>
</dbReference>
<gene>
    <name evidence="3" type="ORF">HDA32_005428</name>
</gene>
<dbReference type="NCBIfam" id="TIGR03083">
    <property type="entry name" value="maleylpyruvate isomerase family mycothiol-dependent enzyme"/>
    <property type="match status" value="1"/>
</dbReference>
<dbReference type="EMBL" id="JACCCC010000001">
    <property type="protein sequence ID" value="NYE50308.1"/>
    <property type="molecule type" value="Genomic_DNA"/>
</dbReference>
<dbReference type="InterPro" id="IPR034660">
    <property type="entry name" value="DinB/YfiT-like"/>
</dbReference>
<reference evidence="3 4" key="1">
    <citation type="submission" date="2020-07" db="EMBL/GenBank/DDBJ databases">
        <title>Sequencing the genomes of 1000 actinobacteria strains.</title>
        <authorList>
            <person name="Klenk H.-P."/>
        </authorList>
    </citation>
    <scope>NUCLEOTIDE SEQUENCE [LARGE SCALE GENOMIC DNA]</scope>
    <source>
        <strain evidence="3 4">CXB654</strain>
    </source>
</reference>
<organism evidence="3 4">
    <name type="scientific">Spinactinospora alkalitolerans</name>
    <dbReference type="NCBI Taxonomy" id="687207"/>
    <lineage>
        <taxon>Bacteria</taxon>
        <taxon>Bacillati</taxon>
        <taxon>Actinomycetota</taxon>
        <taxon>Actinomycetes</taxon>
        <taxon>Streptosporangiales</taxon>
        <taxon>Nocardiopsidaceae</taxon>
        <taxon>Spinactinospora</taxon>
    </lineage>
</organism>
<dbReference type="InterPro" id="IPR017517">
    <property type="entry name" value="Maleyloyr_isom"/>
</dbReference>
<dbReference type="PANTHER" id="PTHR40758:SF1">
    <property type="entry name" value="CONSERVED PROTEIN"/>
    <property type="match status" value="1"/>
</dbReference>
<accession>A0A852U261</accession>
<keyword evidence="4" id="KW-1185">Reference proteome</keyword>
<dbReference type="Proteomes" id="UP000589036">
    <property type="component" value="Unassembled WGS sequence"/>
</dbReference>
<dbReference type="SUPFAM" id="SSF109854">
    <property type="entry name" value="DinB/YfiT-like putative metalloenzymes"/>
    <property type="match status" value="1"/>
</dbReference>
<dbReference type="Pfam" id="PF07398">
    <property type="entry name" value="MDMPI_C"/>
    <property type="match status" value="1"/>
</dbReference>
<dbReference type="PANTHER" id="PTHR40758">
    <property type="entry name" value="CONSERVED PROTEIN"/>
    <property type="match status" value="1"/>
</dbReference>
<name>A0A852U261_9ACTN</name>
<evidence type="ECO:0000313" key="3">
    <source>
        <dbReference type="EMBL" id="NYE50308.1"/>
    </source>
</evidence>
<dbReference type="Gene3D" id="1.20.120.450">
    <property type="entry name" value="dinb family like domain"/>
    <property type="match status" value="1"/>
</dbReference>
<dbReference type="RefSeq" id="WP_312863344.1">
    <property type="nucleotide sequence ID" value="NZ_BAAAYY010000014.1"/>
</dbReference>
<feature type="domain" description="Mycothiol-dependent maleylpyruvate isomerase metal-binding" evidence="2">
    <location>
        <begin position="11"/>
        <end position="135"/>
    </location>
</feature>
<evidence type="ECO:0000259" key="1">
    <source>
        <dbReference type="Pfam" id="PF07398"/>
    </source>
</evidence>